<feature type="domain" description="Fatty acid hydroxylase" evidence="7">
    <location>
        <begin position="174"/>
        <end position="306"/>
    </location>
</feature>
<comment type="caution">
    <text evidence="8">The sequence shown here is derived from an EMBL/GenBank/DDBJ whole genome shotgun (WGS) entry which is preliminary data.</text>
</comment>
<evidence type="ECO:0000256" key="1">
    <source>
        <dbReference type="ARBA" id="ARBA00004370"/>
    </source>
</evidence>
<evidence type="ECO:0000259" key="7">
    <source>
        <dbReference type="Pfam" id="PF04116"/>
    </source>
</evidence>
<dbReference type="Pfam" id="PF04116">
    <property type="entry name" value="FA_hydroxylase"/>
    <property type="match status" value="1"/>
</dbReference>
<keyword evidence="9" id="KW-1185">Reference proteome</keyword>
<feature type="transmembrane region" description="Helical" evidence="6">
    <location>
        <begin position="81"/>
        <end position="107"/>
    </location>
</feature>
<evidence type="ECO:0000313" key="9">
    <source>
        <dbReference type="Proteomes" id="UP001165060"/>
    </source>
</evidence>
<dbReference type="EMBL" id="BRYB01002760">
    <property type="protein sequence ID" value="GMI25031.1"/>
    <property type="molecule type" value="Genomic_DNA"/>
</dbReference>
<accession>A0ABQ6MET5</accession>
<feature type="compositionally biased region" description="Polar residues" evidence="5">
    <location>
        <begin position="7"/>
        <end position="17"/>
    </location>
</feature>
<organism evidence="8 9">
    <name type="scientific">Tetraparma gracilis</name>
    <dbReference type="NCBI Taxonomy" id="2962635"/>
    <lineage>
        <taxon>Eukaryota</taxon>
        <taxon>Sar</taxon>
        <taxon>Stramenopiles</taxon>
        <taxon>Ochrophyta</taxon>
        <taxon>Bolidophyceae</taxon>
        <taxon>Parmales</taxon>
        <taxon>Triparmaceae</taxon>
        <taxon>Tetraparma</taxon>
    </lineage>
</organism>
<dbReference type="InterPro" id="IPR050307">
    <property type="entry name" value="Sterol_Desaturase_Related"/>
</dbReference>
<evidence type="ECO:0000256" key="4">
    <source>
        <dbReference type="ARBA" id="ARBA00023136"/>
    </source>
</evidence>
<evidence type="ECO:0000313" key="8">
    <source>
        <dbReference type="EMBL" id="GMI25031.1"/>
    </source>
</evidence>
<evidence type="ECO:0000256" key="3">
    <source>
        <dbReference type="ARBA" id="ARBA00022989"/>
    </source>
</evidence>
<dbReference type="Proteomes" id="UP001165060">
    <property type="component" value="Unassembled WGS sequence"/>
</dbReference>
<dbReference type="InterPro" id="IPR006694">
    <property type="entry name" value="Fatty_acid_hydroxylase"/>
</dbReference>
<keyword evidence="3 6" id="KW-1133">Transmembrane helix</keyword>
<evidence type="ECO:0000256" key="5">
    <source>
        <dbReference type="SAM" id="MobiDB-lite"/>
    </source>
</evidence>
<proteinExistence type="predicted"/>
<protein>
    <recommendedName>
        <fullName evidence="7">Fatty acid hydroxylase domain-containing protein</fullName>
    </recommendedName>
</protein>
<comment type="subcellular location">
    <subcellularLocation>
        <location evidence="1">Membrane</location>
    </subcellularLocation>
</comment>
<sequence length="334" mass="37369">MSAKSAPATTATNTSLGASPRIHPRPSYAPFSEVAATTFKEVVWQAGILGGCLALLLEPLYRASLDFAAAHNVSDQVYFAFMTSAVHTVLYVVVNGGFQIMDSFLLFQEYKLERKPYMVAKPRLVRKMLFEAFISQIVTGPILAYFLYPVFQWFGMPAFSSALPSFPHIVKQLMIGHVFNDVLFYITHRTFHCKALYATFHKQHHEFAGTIGAAAEYANPVETVVSNQIPTIGGMLFFGAHPLLIWMWIGLRLQQTYEAHSGYCFEGTWLETIGLSHGEGAAHHDHHHTSNRGNFGCMYTDWIGGTMDHYMQVGGKKGYIDLKKGKGFVQRKLE</sequence>
<feature type="transmembrane region" description="Helical" evidence="6">
    <location>
        <begin position="128"/>
        <end position="148"/>
    </location>
</feature>
<evidence type="ECO:0000256" key="6">
    <source>
        <dbReference type="SAM" id="Phobius"/>
    </source>
</evidence>
<name>A0ABQ6MET5_9STRA</name>
<reference evidence="8 9" key="1">
    <citation type="journal article" date="2023" name="Commun. Biol.">
        <title>Genome analysis of Parmales, the sister group of diatoms, reveals the evolutionary specialization of diatoms from phago-mixotrophs to photoautotrophs.</title>
        <authorList>
            <person name="Ban H."/>
            <person name="Sato S."/>
            <person name="Yoshikawa S."/>
            <person name="Yamada K."/>
            <person name="Nakamura Y."/>
            <person name="Ichinomiya M."/>
            <person name="Sato N."/>
            <person name="Blanc-Mathieu R."/>
            <person name="Endo H."/>
            <person name="Kuwata A."/>
            <person name="Ogata H."/>
        </authorList>
    </citation>
    <scope>NUCLEOTIDE SEQUENCE [LARGE SCALE GENOMIC DNA]</scope>
</reference>
<evidence type="ECO:0000256" key="2">
    <source>
        <dbReference type="ARBA" id="ARBA00022692"/>
    </source>
</evidence>
<dbReference type="PANTHER" id="PTHR11863">
    <property type="entry name" value="STEROL DESATURASE"/>
    <property type="match status" value="1"/>
</dbReference>
<gene>
    <name evidence="8" type="ORF">TeGR_g8760</name>
</gene>
<feature type="region of interest" description="Disordered" evidence="5">
    <location>
        <begin position="1"/>
        <end position="21"/>
    </location>
</feature>
<keyword evidence="4 6" id="KW-0472">Membrane</keyword>
<keyword evidence="2 6" id="KW-0812">Transmembrane</keyword>
<feature type="transmembrane region" description="Helical" evidence="6">
    <location>
        <begin position="229"/>
        <end position="249"/>
    </location>
</feature>
<feature type="transmembrane region" description="Helical" evidence="6">
    <location>
        <begin position="42"/>
        <end position="61"/>
    </location>
</feature>